<feature type="domain" description="DUF4218" evidence="2">
    <location>
        <begin position="265"/>
        <end position="298"/>
    </location>
</feature>
<dbReference type="Proteomes" id="UP000015106">
    <property type="component" value="Chromosome 5"/>
</dbReference>
<dbReference type="EnsemblPlants" id="TuG1812G0500000047.01.T01">
    <property type="protein sequence ID" value="TuG1812G0500000047.01.T01.cds368096"/>
    <property type="gene ID" value="TuG1812G0500000047.01"/>
</dbReference>
<reference evidence="4" key="1">
    <citation type="journal article" date="2013" name="Nature">
        <title>Draft genome of the wheat A-genome progenitor Triticum urartu.</title>
        <authorList>
            <person name="Ling H.Q."/>
            <person name="Zhao S."/>
            <person name="Liu D."/>
            <person name="Wang J."/>
            <person name="Sun H."/>
            <person name="Zhang C."/>
            <person name="Fan H."/>
            <person name="Li D."/>
            <person name="Dong L."/>
            <person name="Tao Y."/>
            <person name="Gao C."/>
            <person name="Wu H."/>
            <person name="Li Y."/>
            <person name="Cui Y."/>
            <person name="Guo X."/>
            <person name="Zheng S."/>
            <person name="Wang B."/>
            <person name="Yu K."/>
            <person name="Liang Q."/>
            <person name="Yang W."/>
            <person name="Lou X."/>
            <person name="Chen J."/>
            <person name="Feng M."/>
            <person name="Jian J."/>
            <person name="Zhang X."/>
            <person name="Luo G."/>
            <person name="Jiang Y."/>
            <person name="Liu J."/>
            <person name="Wang Z."/>
            <person name="Sha Y."/>
            <person name="Zhang B."/>
            <person name="Wu H."/>
            <person name="Tang D."/>
            <person name="Shen Q."/>
            <person name="Xue P."/>
            <person name="Zou S."/>
            <person name="Wang X."/>
            <person name="Liu X."/>
            <person name="Wang F."/>
            <person name="Yang Y."/>
            <person name="An X."/>
            <person name="Dong Z."/>
            <person name="Zhang K."/>
            <person name="Zhang X."/>
            <person name="Luo M.C."/>
            <person name="Dvorak J."/>
            <person name="Tong Y."/>
            <person name="Wang J."/>
            <person name="Yang H."/>
            <person name="Li Z."/>
            <person name="Wang D."/>
            <person name="Zhang A."/>
            <person name="Wang J."/>
        </authorList>
    </citation>
    <scope>NUCLEOTIDE SEQUENCE</scope>
    <source>
        <strain evidence="4">cv. G1812</strain>
    </source>
</reference>
<keyword evidence="4" id="KW-1185">Reference proteome</keyword>
<dbReference type="AlphaFoldDB" id="A0A8R7QAD3"/>
<evidence type="ECO:0000313" key="3">
    <source>
        <dbReference type="EnsemblPlants" id="TuG1812G0500000047.01.T01.cds368096"/>
    </source>
</evidence>
<reference evidence="3" key="2">
    <citation type="submission" date="2018-03" db="EMBL/GenBank/DDBJ databases">
        <title>The Triticum urartu genome reveals the dynamic nature of wheat genome evolution.</title>
        <authorList>
            <person name="Ling H."/>
            <person name="Ma B."/>
            <person name="Shi X."/>
            <person name="Liu H."/>
            <person name="Dong L."/>
            <person name="Sun H."/>
            <person name="Cao Y."/>
            <person name="Gao Q."/>
            <person name="Zheng S."/>
            <person name="Li Y."/>
            <person name="Yu Y."/>
            <person name="Du H."/>
            <person name="Qi M."/>
            <person name="Li Y."/>
            <person name="Yu H."/>
            <person name="Cui Y."/>
            <person name="Wang N."/>
            <person name="Chen C."/>
            <person name="Wu H."/>
            <person name="Zhao Y."/>
            <person name="Zhang J."/>
            <person name="Li Y."/>
            <person name="Zhou W."/>
            <person name="Zhang B."/>
            <person name="Hu W."/>
            <person name="Eijk M."/>
            <person name="Tang J."/>
            <person name="Witsenboer H."/>
            <person name="Zhao S."/>
            <person name="Li Z."/>
            <person name="Zhang A."/>
            <person name="Wang D."/>
            <person name="Liang C."/>
        </authorList>
    </citation>
    <scope>NUCLEOTIDE SEQUENCE [LARGE SCALE GENOMIC DNA]</scope>
    <source>
        <strain evidence="3">cv. G1812</strain>
    </source>
</reference>
<protein>
    <recommendedName>
        <fullName evidence="2">DUF4218 domain-containing protein</fullName>
    </recommendedName>
</protein>
<organism evidence="3 4">
    <name type="scientific">Triticum urartu</name>
    <name type="common">Red wild einkorn</name>
    <name type="synonym">Crithodium urartu</name>
    <dbReference type="NCBI Taxonomy" id="4572"/>
    <lineage>
        <taxon>Eukaryota</taxon>
        <taxon>Viridiplantae</taxon>
        <taxon>Streptophyta</taxon>
        <taxon>Embryophyta</taxon>
        <taxon>Tracheophyta</taxon>
        <taxon>Spermatophyta</taxon>
        <taxon>Magnoliopsida</taxon>
        <taxon>Liliopsida</taxon>
        <taxon>Poales</taxon>
        <taxon>Poaceae</taxon>
        <taxon>BOP clade</taxon>
        <taxon>Pooideae</taxon>
        <taxon>Triticodae</taxon>
        <taxon>Triticeae</taxon>
        <taxon>Triticinae</taxon>
        <taxon>Triticum</taxon>
    </lineage>
</organism>
<sequence length="303" mass="34863">MGHRRCLPQNHVFRRRKKEFDNTEEMELAPITMSGSSALRMLQGRVFVLGKIFIVAKKGKGKKKGKDSEKGTEGPEKQKRKRAPNKKSGNVTRKPEKKPEDCFKKKSIFFDLEYGEHNKLRHNLDVMHIEKNVFENLIQTLLDIDSKTKDGLNARLDLREIGIRSSLQPHEGDKGKTELPHAPFNMYKEKKEILCTVVNNCRTPDGCASNFLRCVNMKELRLTGLKSHDCHVILQDILHVALLHCYPSKDVMIIVVELANFFKKLCSKVLDVSELDKLQESIVKTLCNMEKVFLPSFLLSWYI</sequence>
<evidence type="ECO:0000259" key="2">
    <source>
        <dbReference type="Pfam" id="PF13960"/>
    </source>
</evidence>
<dbReference type="Gramene" id="TuG1812G0500000047.01.T01">
    <property type="protein sequence ID" value="TuG1812G0500000047.01.T01.cds368096"/>
    <property type="gene ID" value="TuG1812G0500000047.01"/>
</dbReference>
<dbReference type="PANTHER" id="PTHR10775">
    <property type="entry name" value="OS08G0208400 PROTEIN"/>
    <property type="match status" value="1"/>
</dbReference>
<name>A0A8R7QAD3_TRIUA</name>
<accession>A0A8R7QAD3</accession>
<reference evidence="3" key="3">
    <citation type="submission" date="2022-06" db="UniProtKB">
        <authorList>
            <consortium name="EnsemblPlants"/>
        </authorList>
    </citation>
    <scope>IDENTIFICATION</scope>
</reference>
<dbReference type="InterPro" id="IPR025452">
    <property type="entry name" value="DUF4218"/>
</dbReference>
<feature type="region of interest" description="Disordered" evidence="1">
    <location>
        <begin position="60"/>
        <end position="99"/>
    </location>
</feature>
<proteinExistence type="predicted"/>
<feature type="compositionally biased region" description="Basic and acidic residues" evidence="1">
    <location>
        <begin position="66"/>
        <end position="77"/>
    </location>
</feature>
<dbReference type="PANTHER" id="PTHR10775:SF182">
    <property type="entry name" value="TRANSPOSON, EN_SPM-LIKE, TRANSPOSASE-ASSOCIATED DOMAIN PROTEIN-RELATED"/>
    <property type="match status" value="1"/>
</dbReference>
<evidence type="ECO:0000256" key="1">
    <source>
        <dbReference type="SAM" id="MobiDB-lite"/>
    </source>
</evidence>
<dbReference type="Pfam" id="PF13960">
    <property type="entry name" value="DUF4218"/>
    <property type="match status" value="1"/>
</dbReference>
<evidence type="ECO:0000313" key="4">
    <source>
        <dbReference type="Proteomes" id="UP000015106"/>
    </source>
</evidence>